<dbReference type="GO" id="GO:0008967">
    <property type="term" value="F:phosphoglycolate phosphatase activity"/>
    <property type="evidence" value="ECO:0007669"/>
    <property type="project" value="UniProtKB-EC"/>
</dbReference>
<dbReference type="SFLD" id="SFLDG01129">
    <property type="entry name" value="C1.5:_HAD__Beta-PGM__Phosphata"/>
    <property type="match status" value="1"/>
</dbReference>
<reference evidence="5 6" key="1">
    <citation type="submission" date="2018-05" db="EMBL/GenBank/DDBJ databases">
        <title>Rhodobacteraceae gen. nov., sp. nov. isolated from sea water.</title>
        <authorList>
            <person name="Ren Y."/>
        </authorList>
    </citation>
    <scope>NUCLEOTIDE SEQUENCE [LARGE SCALE GENOMIC DNA]</scope>
    <source>
        <strain evidence="5 6">TG-679</strain>
    </source>
</reference>
<comment type="caution">
    <text evidence="5">The sequence shown here is derived from an EMBL/GenBank/DDBJ whole genome shotgun (WGS) entry which is preliminary data.</text>
</comment>
<dbReference type="InterPro" id="IPR006439">
    <property type="entry name" value="HAD-SF_hydro_IA"/>
</dbReference>
<dbReference type="GO" id="GO:0005829">
    <property type="term" value="C:cytosol"/>
    <property type="evidence" value="ECO:0007669"/>
    <property type="project" value="TreeGrafter"/>
</dbReference>
<dbReference type="PANTHER" id="PTHR43434">
    <property type="entry name" value="PHOSPHOGLYCOLATE PHOSPHATASE"/>
    <property type="match status" value="1"/>
</dbReference>
<dbReference type="EC" id="3.1.3.18" evidence="4"/>
<dbReference type="GO" id="GO:0006281">
    <property type="term" value="P:DNA repair"/>
    <property type="evidence" value="ECO:0007669"/>
    <property type="project" value="TreeGrafter"/>
</dbReference>
<comment type="pathway">
    <text evidence="2">Organic acid metabolism; glycolate biosynthesis; glycolate from 2-phosphoglycolate: step 1/1.</text>
</comment>
<evidence type="ECO:0000256" key="2">
    <source>
        <dbReference type="ARBA" id="ARBA00004818"/>
    </source>
</evidence>
<keyword evidence="6" id="KW-1185">Reference proteome</keyword>
<dbReference type="InterPro" id="IPR023214">
    <property type="entry name" value="HAD_sf"/>
</dbReference>
<dbReference type="EMBL" id="QGKU01000012">
    <property type="protein sequence ID" value="PWR04038.1"/>
    <property type="molecule type" value="Genomic_DNA"/>
</dbReference>
<protein>
    <recommendedName>
        <fullName evidence="4">phosphoglycolate phosphatase</fullName>
        <ecNumber evidence="4">3.1.3.18</ecNumber>
    </recommendedName>
</protein>
<evidence type="ECO:0000313" key="5">
    <source>
        <dbReference type="EMBL" id="PWR04038.1"/>
    </source>
</evidence>
<dbReference type="InterPro" id="IPR023198">
    <property type="entry name" value="PGP-like_dom2"/>
</dbReference>
<accession>A0A2V2LEM0</accession>
<dbReference type="AlphaFoldDB" id="A0A2V2LEM0"/>
<comment type="catalytic activity">
    <reaction evidence="1">
        <text>2-phosphoglycolate + H2O = glycolate + phosphate</text>
        <dbReference type="Rhea" id="RHEA:14369"/>
        <dbReference type="ChEBI" id="CHEBI:15377"/>
        <dbReference type="ChEBI" id="CHEBI:29805"/>
        <dbReference type="ChEBI" id="CHEBI:43474"/>
        <dbReference type="ChEBI" id="CHEBI:58033"/>
        <dbReference type="EC" id="3.1.3.18"/>
    </reaction>
</comment>
<comment type="similarity">
    <text evidence="3">Belongs to the HAD-like hydrolase superfamily. CbbY/CbbZ/Gph/YieH family.</text>
</comment>
<dbReference type="Pfam" id="PF00702">
    <property type="entry name" value="Hydrolase"/>
    <property type="match status" value="1"/>
</dbReference>
<evidence type="ECO:0000313" key="6">
    <source>
        <dbReference type="Proteomes" id="UP000245680"/>
    </source>
</evidence>
<dbReference type="SFLD" id="SFLDS00003">
    <property type="entry name" value="Haloacid_Dehalogenase"/>
    <property type="match status" value="1"/>
</dbReference>
<gene>
    <name evidence="5" type="ORF">DKT77_03040</name>
</gene>
<dbReference type="InterPro" id="IPR036412">
    <property type="entry name" value="HAD-like_sf"/>
</dbReference>
<dbReference type="RefSeq" id="WP_109810267.1">
    <property type="nucleotide sequence ID" value="NZ_QGKU01000012.1"/>
</dbReference>
<dbReference type="NCBIfam" id="TIGR01549">
    <property type="entry name" value="HAD-SF-IA-v1"/>
    <property type="match status" value="1"/>
</dbReference>
<dbReference type="Gene3D" id="1.10.150.240">
    <property type="entry name" value="Putative phosphatase, domain 2"/>
    <property type="match status" value="1"/>
</dbReference>
<evidence type="ECO:0000256" key="1">
    <source>
        <dbReference type="ARBA" id="ARBA00000830"/>
    </source>
</evidence>
<evidence type="ECO:0000256" key="3">
    <source>
        <dbReference type="ARBA" id="ARBA00006171"/>
    </source>
</evidence>
<dbReference type="CDD" id="cd01427">
    <property type="entry name" value="HAD_like"/>
    <property type="match status" value="1"/>
</dbReference>
<dbReference type="Proteomes" id="UP000245680">
    <property type="component" value="Unassembled WGS sequence"/>
</dbReference>
<dbReference type="OrthoDB" id="9797743at2"/>
<name>A0A2V2LEM0_9RHOB</name>
<dbReference type="InterPro" id="IPR050155">
    <property type="entry name" value="HAD-like_hydrolase_sf"/>
</dbReference>
<organism evidence="5 6">
    <name type="scientific">Meridianimarinicoccus roseus</name>
    <dbReference type="NCBI Taxonomy" id="2072018"/>
    <lineage>
        <taxon>Bacteria</taxon>
        <taxon>Pseudomonadati</taxon>
        <taxon>Pseudomonadota</taxon>
        <taxon>Alphaproteobacteria</taxon>
        <taxon>Rhodobacterales</taxon>
        <taxon>Paracoccaceae</taxon>
        <taxon>Meridianimarinicoccus</taxon>
    </lineage>
</organism>
<dbReference type="NCBIfam" id="TIGR01509">
    <property type="entry name" value="HAD-SF-IA-v3"/>
    <property type="match status" value="1"/>
</dbReference>
<dbReference type="PRINTS" id="PR00413">
    <property type="entry name" value="HADHALOGNASE"/>
</dbReference>
<proteinExistence type="inferred from homology"/>
<dbReference type="SUPFAM" id="SSF56784">
    <property type="entry name" value="HAD-like"/>
    <property type="match status" value="1"/>
</dbReference>
<dbReference type="Gene3D" id="3.40.50.1000">
    <property type="entry name" value="HAD superfamily/HAD-like"/>
    <property type="match status" value="1"/>
</dbReference>
<sequence length="238" mass="25288">MTTIKAILFDKDGTLFDYHKTWANWSRAFLLDMAQGDAALARKLGDAVGFEWDFSAFRKDSTLVSHTPNDIAAALLPLLPGASMAGIVTRMSTLSATVPQAEATPLVPLMDELMGRGFTLGVVTNDMERPARAHLREAGIEAAFERIIACDSGFPAKPAPDMLLAFAEMCGLEPGEVLMVGDSAHDMAAARRAGMPRVAVLTGVATRALLEPLADAVLPSVAGLPKWLRAQQPGQCAA</sequence>
<evidence type="ECO:0000256" key="4">
    <source>
        <dbReference type="ARBA" id="ARBA00013078"/>
    </source>
</evidence>
<dbReference type="PANTHER" id="PTHR43434:SF1">
    <property type="entry name" value="PHOSPHOGLYCOLATE PHOSPHATASE"/>
    <property type="match status" value="1"/>
</dbReference>